<evidence type="ECO:0000313" key="1">
    <source>
        <dbReference type="EMBL" id="TXI30776.1"/>
    </source>
</evidence>
<proteinExistence type="predicted"/>
<protein>
    <submittedName>
        <fullName evidence="1">Uncharacterized protein</fullName>
    </submittedName>
</protein>
<gene>
    <name evidence="1" type="ORF">E6Q69_12900</name>
</gene>
<dbReference type="Proteomes" id="UP000321110">
    <property type="component" value="Unassembled WGS sequence"/>
</dbReference>
<comment type="caution">
    <text evidence="1">The sequence shown here is derived from an EMBL/GenBank/DDBJ whole genome shotgun (WGS) entry which is preliminary data.</text>
</comment>
<name>A0A5C7VYR8_AQUAC</name>
<evidence type="ECO:0000313" key="2">
    <source>
        <dbReference type="Proteomes" id="UP000321110"/>
    </source>
</evidence>
<organism evidence="1 2">
    <name type="scientific">Aquipseudomonas alcaligenes</name>
    <name type="common">Pseudomonas alcaligenes</name>
    <dbReference type="NCBI Taxonomy" id="43263"/>
    <lineage>
        <taxon>Bacteria</taxon>
        <taxon>Pseudomonadati</taxon>
        <taxon>Pseudomonadota</taxon>
        <taxon>Gammaproteobacteria</taxon>
        <taxon>Pseudomonadales</taxon>
        <taxon>Pseudomonadaceae</taxon>
        <taxon>Aquipseudomonas</taxon>
    </lineage>
</organism>
<dbReference type="EMBL" id="SSFO01000215">
    <property type="protein sequence ID" value="TXI30776.1"/>
    <property type="molecule type" value="Genomic_DNA"/>
</dbReference>
<dbReference type="AlphaFoldDB" id="A0A5C7VYR8"/>
<reference evidence="1 2" key="1">
    <citation type="submission" date="2018-09" db="EMBL/GenBank/DDBJ databases">
        <title>Metagenome Assembled Genomes from an Advanced Water Purification Facility.</title>
        <authorList>
            <person name="Stamps B.W."/>
            <person name="Spear J.R."/>
        </authorList>
    </citation>
    <scope>NUCLEOTIDE SEQUENCE [LARGE SCALE GENOMIC DNA]</scope>
    <source>
        <strain evidence="1">Bin_52_1</strain>
    </source>
</reference>
<accession>A0A5C7VYR8</accession>
<sequence>MFFGVQASDLAGGKDIWEMLPAAALETTVLGLSEVQIPFYYDESQDDESYYDRVIAQIDAEVYHASAGRGDAKRIDAIYQAFVGEVALADEAELKQLLSGGGQFYDIPVPQVPEQMVRPDISLAVPGKETEMALALFDLVVANYCRGGNYYDLCVLDDHRRMVENTGKRVMELSNSNSPKRQSKIEKAGQQAMQDLARGKEWFVSNLESINAQMAAWDRFNRAVSSAS</sequence>